<dbReference type="Gene3D" id="3.40.50.150">
    <property type="entry name" value="Vaccinia Virus protein VP39"/>
    <property type="match status" value="1"/>
</dbReference>
<organism evidence="1 2">
    <name type="scientific">Trichophyton interdigitale (strain MR816)</name>
    <dbReference type="NCBI Taxonomy" id="1215338"/>
    <lineage>
        <taxon>Eukaryota</taxon>
        <taxon>Fungi</taxon>
        <taxon>Dikarya</taxon>
        <taxon>Ascomycota</taxon>
        <taxon>Pezizomycotina</taxon>
        <taxon>Eurotiomycetes</taxon>
        <taxon>Eurotiomycetidae</taxon>
        <taxon>Onygenales</taxon>
        <taxon>Arthrodermataceae</taxon>
        <taxon>Trichophyton</taxon>
    </lineage>
</organism>
<reference evidence="1 2" key="1">
    <citation type="submission" date="2014-02" db="EMBL/GenBank/DDBJ databases">
        <title>The Genome Sequence of Trichophyton interdigitale MR816.</title>
        <authorList>
            <consortium name="The Broad Institute Genomics Platform"/>
            <person name="Cuomo C.A."/>
            <person name="White T.C."/>
            <person name="Graser Y."/>
            <person name="Martinez-Rossi N."/>
            <person name="Heitman J."/>
            <person name="Young S.K."/>
            <person name="Zeng Q."/>
            <person name="Gargeya S."/>
            <person name="Abouelleil A."/>
            <person name="Alvarado L."/>
            <person name="Chapman S.B."/>
            <person name="Gainer-Dewar J."/>
            <person name="Goldberg J."/>
            <person name="Griggs A."/>
            <person name="Gujja S."/>
            <person name="Hansen M."/>
            <person name="Howarth C."/>
            <person name="Imamovic A."/>
            <person name="Larimer J."/>
            <person name="Martinez D."/>
            <person name="Murphy C."/>
            <person name="Pearson M.D."/>
            <person name="Persinoti G."/>
            <person name="Poon T."/>
            <person name="Priest M."/>
            <person name="Roberts A.D."/>
            <person name="Saif S."/>
            <person name="Shea T.D."/>
            <person name="Sykes S.N."/>
            <person name="Wortman J."/>
            <person name="Nusbaum C."/>
            <person name="Birren B."/>
        </authorList>
    </citation>
    <scope>NUCLEOTIDE SEQUENCE [LARGE SCALE GENOMIC DNA]</scope>
    <source>
        <strain evidence="1 2">MR816</strain>
    </source>
</reference>
<dbReference type="AlphaFoldDB" id="A0A059J3M4"/>
<evidence type="ECO:0000313" key="1">
    <source>
        <dbReference type="EMBL" id="KDB22455.1"/>
    </source>
</evidence>
<dbReference type="Pfam" id="PF07942">
    <property type="entry name" value="CARME"/>
    <property type="match status" value="1"/>
</dbReference>
<dbReference type="GO" id="GO:0008757">
    <property type="term" value="F:S-adenosylmethionine-dependent methyltransferase activity"/>
    <property type="evidence" value="ECO:0007669"/>
    <property type="project" value="InterPro"/>
</dbReference>
<dbReference type="InterPro" id="IPR029063">
    <property type="entry name" value="SAM-dependent_MTases_sf"/>
</dbReference>
<evidence type="ECO:0000313" key="2">
    <source>
        <dbReference type="Proteomes" id="UP000024533"/>
    </source>
</evidence>
<name>A0A059J3M4_TRIIM</name>
<proteinExistence type="predicted"/>
<dbReference type="OrthoDB" id="978at2759"/>
<dbReference type="SMART" id="SM01296">
    <property type="entry name" value="N2227"/>
    <property type="match status" value="1"/>
</dbReference>
<protein>
    <submittedName>
        <fullName evidence="1">Uncharacterized protein</fullName>
    </submittedName>
</protein>
<accession>A0A059J3M4</accession>
<dbReference type="InterPro" id="IPR012901">
    <property type="entry name" value="CARME"/>
</dbReference>
<keyword evidence="2" id="KW-1185">Reference proteome</keyword>
<dbReference type="SUPFAM" id="SSF53335">
    <property type="entry name" value="S-adenosyl-L-methionine-dependent methyltransferases"/>
    <property type="match status" value="1"/>
</dbReference>
<dbReference type="HOGENOM" id="CLU_030612_2_0_1"/>
<dbReference type="Proteomes" id="UP000024533">
    <property type="component" value="Unassembled WGS sequence"/>
</dbReference>
<dbReference type="EMBL" id="AOKY01000353">
    <property type="protein sequence ID" value="KDB22455.1"/>
    <property type="molecule type" value="Genomic_DNA"/>
</dbReference>
<dbReference type="PANTHER" id="PTHR12303:SF13">
    <property type="match status" value="1"/>
</dbReference>
<gene>
    <name evidence="1" type="ORF">H109_05639</name>
</gene>
<comment type="caution">
    <text evidence="1">The sequence shown here is derived from an EMBL/GenBank/DDBJ whole genome shotgun (WGS) entry which is preliminary data.</text>
</comment>
<dbReference type="PANTHER" id="PTHR12303">
    <property type="entry name" value="CARNOSINE N-METHYLTRANSFERASE"/>
    <property type="match status" value="1"/>
</dbReference>
<dbReference type="STRING" id="1215338.A0A059J3M4"/>
<dbReference type="OMA" id="WSHHATE"/>
<sequence length="494" mass="55776">MTRPYALISLALSIVIGLALVSILDDITNPTLRSNVKPSIHKLAGISALTSSLKQYIPTSYLRLLPLRAGLPAYYQHSSGHNATNVNREKLKGGTISTRQLEEKSRLRDRMKRDNNKKWDSSHPRYRLLTAMHGFARYIDRNLAEADRWSTLYMNSPLHHRRFIESTVGYTSKLNKVKDLFAENDVLAQAILAHALDFYEVERAELDQFIQEAESNGIVADKTSTSQAMKHFVRDWSAEGLFERDAAFPCVMEALRNYTVRSDDKPLRVLIPGSGLGRLAHDVSKLEGFEVTSNEWSSYMNIAYRYVEALQFLNSETFFPFIDWWSHQASTADLLRPVQFPDTIPYHANGSLDRSLVHIEGDFNSMHHGLPAAETKYDVVITLFFIDTARNLMSYFETIQDSLNEGGTWINLGPLLYGSAPFLQLSLDEIVDVCEHLGFEFLDTPSKCGAITLGGRKIRSKEVPYGLSDRSLSKNAYKAQFWVAKKGKGVPPLS</sequence>